<protein>
    <submittedName>
        <fullName evidence="1">Uncharacterized protein</fullName>
    </submittedName>
</protein>
<gene>
    <name evidence="1" type="ORF">GCM10025883_06620</name>
</gene>
<name>A0ABQ6IPH6_9MICO</name>
<dbReference type="EMBL" id="BSUO01000001">
    <property type="protein sequence ID" value="GMA38617.1"/>
    <property type="molecule type" value="Genomic_DNA"/>
</dbReference>
<comment type="caution">
    <text evidence="1">The sequence shown here is derived from an EMBL/GenBank/DDBJ whole genome shotgun (WGS) entry which is preliminary data.</text>
</comment>
<evidence type="ECO:0000313" key="2">
    <source>
        <dbReference type="Proteomes" id="UP001157126"/>
    </source>
</evidence>
<organism evidence="1 2">
    <name type="scientific">Mobilicoccus caccae</name>
    <dbReference type="NCBI Taxonomy" id="1859295"/>
    <lineage>
        <taxon>Bacteria</taxon>
        <taxon>Bacillati</taxon>
        <taxon>Actinomycetota</taxon>
        <taxon>Actinomycetes</taxon>
        <taxon>Micrococcales</taxon>
        <taxon>Dermatophilaceae</taxon>
        <taxon>Mobilicoccus</taxon>
    </lineage>
</organism>
<sequence>MDVDAGVGAQPVTDLDLLVRGVVIHHQVQLAVGVGLGDLLEEGQELLVAMPGLAGRGDLPRGDLQCREQGRRPVPAVVVCATLEPVKLSV</sequence>
<reference evidence="2" key="1">
    <citation type="journal article" date="2019" name="Int. J. Syst. Evol. Microbiol.">
        <title>The Global Catalogue of Microorganisms (GCM) 10K type strain sequencing project: providing services to taxonomists for standard genome sequencing and annotation.</title>
        <authorList>
            <consortium name="The Broad Institute Genomics Platform"/>
            <consortium name="The Broad Institute Genome Sequencing Center for Infectious Disease"/>
            <person name="Wu L."/>
            <person name="Ma J."/>
        </authorList>
    </citation>
    <scope>NUCLEOTIDE SEQUENCE [LARGE SCALE GENOMIC DNA]</scope>
    <source>
        <strain evidence="2">NBRC 113072</strain>
    </source>
</reference>
<dbReference type="Proteomes" id="UP001157126">
    <property type="component" value="Unassembled WGS sequence"/>
</dbReference>
<keyword evidence="2" id="KW-1185">Reference proteome</keyword>
<proteinExistence type="predicted"/>
<accession>A0ABQ6IPH6</accession>
<evidence type="ECO:0000313" key="1">
    <source>
        <dbReference type="EMBL" id="GMA38617.1"/>
    </source>
</evidence>